<keyword evidence="1" id="KW-1185">Reference proteome</keyword>
<name>A0AAJ7PB15_9ACAR</name>
<sequence length="245" mass="27435">MFGLIEAQKKRQPQKTQLPPEPRELVVKLDDGLCFDEFGRAVTSLLEDLLYRTSHIEQPVRRLDILREKLTPRNRAQFERLEKVLESIERLASSGTLAEVVLVQGSTISLAQYVTHIRLQAARWNDNTNRHQDALKLSKLNLFRAVASVDDILAPTNGPRSAKCFLFVKVVSQCSSEATSIEGFEIRPTLPPSRAKCRTIFNLCQSTEIPKDESGAETDNEQSDSPAGVWYQLAQNLPSVSISSS</sequence>
<protein>
    <submittedName>
        <fullName evidence="2">Uncharacterized protein LOC100907551</fullName>
    </submittedName>
</protein>
<evidence type="ECO:0000313" key="2">
    <source>
        <dbReference type="RefSeq" id="XP_018497563.1"/>
    </source>
</evidence>
<dbReference type="Proteomes" id="UP000694867">
    <property type="component" value="Unplaced"/>
</dbReference>
<organism evidence="1 2">
    <name type="scientific">Galendromus occidentalis</name>
    <name type="common">western predatory mite</name>
    <dbReference type="NCBI Taxonomy" id="34638"/>
    <lineage>
        <taxon>Eukaryota</taxon>
        <taxon>Metazoa</taxon>
        <taxon>Ecdysozoa</taxon>
        <taxon>Arthropoda</taxon>
        <taxon>Chelicerata</taxon>
        <taxon>Arachnida</taxon>
        <taxon>Acari</taxon>
        <taxon>Parasitiformes</taxon>
        <taxon>Mesostigmata</taxon>
        <taxon>Gamasina</taxon>
        <taxon>Phytoseioidea</taxon>
        <taxon>Phytoseiidae</taxon>
        <taxon>Typhlodrominae</taxon>
        <taxon>Galendromus</taxon>
    </lineage>
</organism>
<gene>
    <name evidence="2" type="primary">LOC100907551</name>
</gene>
<dbReference type="KEGG" id="goe:100907551"/>
<dbReference type="Gene3D" id="3.30.900.20">
    <property type="match status" value="1"/>
</dbReference>
<evidence type="ECO:0000313" key="1">
    <source>
        <dbReference type="Proteomes" id="UP000694867"/>
    </source>
</evidence>
<dbReference type="InterPro" id="IPR053729">
    <property type="entry name" value="MAD2L1BP_domain_sf"/>
</dbReference>
<dbReference type="RefSeq" id="XP_018497563.1">
    <property type="nucleotide sequence ID" value="XM_018642047.1"/>
</dbReference>
<dbReference type="AlphaFoldDB" id="A0AAJ7PB15"/>
<accession>A0AAJ7PB15</accession>
<reference evidence="2" key="1">
    <citation type="submission" date="2025-08" db="UniProtKB">
        <authorList>
            <consortium name="RefSeq"/>
        </authorList>
    </citation>
    <scope>IDENTIFICATION</scope>
</reference>
<dbReference type="GeneID" id="100907551"/>
<proteinExistence type="predicted"/>